<reference evidence="6 9" key="1">
    <citation type="submission" date="2018-02" db="EMBL/GenBank/DDBJ databases">
        <title>Deep subsurface shale carbon reservoir microbial communities from Ohio and West Virginia, USA.</title>
        <authorList>
            <person name="Wrighton K."/>
        </authorList>
    </citation>
    <scope>NUCLEOTIDE SEQUENCE [LARGE SCALE GENOMIC DNA]</scope>
    <source>
        <strain evidence="6 9">UTICA-S1B6</strain>
    </source>
</reference>
<dbReference type="InterPro" id="IPR036390">
    <property type="entry name" value="WH_DNA-bd_sf"/>
</dbReference>
<organism evidence="7 8">
    <name type="scientific">Marinobacter persicus</name>
    <dbReference type="NCBI Taxonomy" id="930118"/>
    <lineage>
        <taxon>Bacteria</taxon>
        <taxon>Pseudomonadati</taxon>
        <taxon>Pseudomonadota</taxon>
        <taxon>Gammaproteobacteria</taxon>
        <taxon>Pseudomonadales</taxon>
        <taxon>Marinobacteraceae</taxon>
        <taxon>Marinobacter</taxon>
    </lineage>
</organism>
<keyword evidence="9" id="KW-1185">Reference proteome</keyword>
<dbReference type="CDD" id="cd00038">
    <property type="entry name" value="CAP_ED"/>
    <property type="match status" value="1"/>
</dbReference>
<dbReference type="FunFam" id="1.10.10.10:FF:000028">
    <property type="entry name" value="Fumarate/nitrate reduction transcriptional regulator Fnr"/>
    <property type="match status" value="1"/>
</dbReference>
<evidence type="ECO:0000256" key="2">
    <source>
        <dbReference type="ARBA" id="ARBA00023125"/>
    </source>
</evidence>
<sequence length="250" mass="27869">MDGAQTYQVSVNTVSENCTSCSLAAGCLPKGLPWQQWRQLDALARHPAVFVRRQRIYSQNAPFYSCYIVKSGAVKTVYINAQGQERVLGLYLPGDLFGLDGVGDGSHTCSAQALERSLICRINFADLEQHMARMPKLQRLLLQLMSDQLNAAHGLICSLSQSTAEERVVRFILELSDRYRQRKLSGTEFRLAMTKTDAANYLGLAVETLSRVLGRLRNRGLIRIQGRQLQILNEAALKAIADPSHIFLDS</sequence>
<dbReference type="AlphaFoldDB" id="A0A2S6G717"/>
<dbReference type="InterPro" id="IPR036388">
    <property type="entry name" value="WH-like_DNA-bd_sf"/>
</dbReference>
<keyword evidence="1" id="KW-0805">Transcription regulation</keyword>
<dbReference type="PROSITE" id="PS51063">
    <property type="entry name" value="HTH_CRP_2"/>
    <property type="match status" value="1"/>
</dbReference>
<keyword evidence="3" id="KW-0804">Transcription</keyword>
<dbReference type="SMART" id="SM00100">
    <property type="entry name" value="cNMP"/>
    <property type="match status" value="1"/>
</dbReference>
<dbReference type="InterPro" id="IPR018490">
    <property type="entry name" value="cNMP-bd_dom_sf"/>
</dbReference>
<dbReference type="PRINTS" id="PR00034">
    <property type="entry name" value="HTHCRP"/>
</dbReference>
<evidence type="ECO:0000313" key="7">
    <source>
        <dbReference type="EMBL" id="PPK54960.1"/>
    </source>
</evidence>
<dbReference type="EMBL" id="PTIU01000008">
    <property type="protein sequence ID" value="PPK54960.1"/>
    <property type="molecule type" value="Genomic_DNA"/>
</dbReference>
<comment type="caution">
    <text evidence="7">The sequence shown here is derived from an EMBL/GenBank/DDBJ whole genome shotgun (WGS) entry which is preliminary data.</text>
</comment>
<dbReference type="CDD" id="cd00092">
    <property type="entry name" value="HTH_CRP"/>
    <property type="match status" value="1"/>
</dbReference>
<dbReference type="Pfam" id="PF00027">
    <property type="entry name" value="cNMP_binding"/>
    <property type="match status" value="1"/>
</dbReference>
<reference evidence="7 8" key="2">
    <citation type="submission" date="2018-02" db="EMBL/GenBank/DDBJ databases">
        <title>Subsurface microbial communities from deep shales in Ohio and West Virginia, USA.</title>
        <authorList>
            <person name="Wrighton K."/>
        </authorList>
    </citation>
    <scope>NUCLEOTIDE SEQUENCE [LARGE SCALE GENOMIC DNA]</scope>
    <source>
        <strain evidence="7 8">UTICA-S1B9</strain>
    </source>
</reference>
<dbReference type="GO" id="GO:0003677">
    <property type="term" value="F:DNA binding"/>
    <property type="evidence" value="ECO:0007669"/>
    <property type="project" value="UniProtKB-KW"/>
</dbReference>
<dbReference type="OrthoDB" id="7643467at2"/>
<feature type="domain" description="Cyclic nucleotide-binding" evidence="4">
    <location>
        <begin position="56"/>
        <end position="98"/>
    </location>
</feature>
<dbReference type="InterPro" id="IPR000595">
    <property type="entry name" value="cNMP-bd_dom"/>
</dbReference>
<dbReference type="SMART" id="SM00419">
    <property type="entry name" value="HTH_CRP"/>
    <property type="match status" value="1"/>
</dbReference>
<dbReference type="Pfam" id="PF13545">
    <property type="entry name" value="HTH_Crp_2"/>
    <property type="match status" value="1"/>
</dbReference>
<evidence type="ECO:0000259" key="5">
    <source>
        <dbReference type="PROSITE" id="PS51063"/>
    </source>
</evidence>
<dbReference type="InterPro" id="IPR012318">
    <property type="entry name" value="HTH_CRP"/>
</dbReference>
<feature type="domain" description="HTH crp-type" evidence="5">
    <location>
        <begin position="162"/>
        <end position="235"/>
    </location>
</feature>
<dbReference type="Proteomes" id="UP000239446">
    <property type="component" value="Unassembled WGS sequence"/>
</dbReference>
<dbReference type="PANTHER" id="PTHR24567:SF75">
    <property type="entry name" value="FUMARATE AND NITRATE REDUCTION REGULATORY PROTEIN"/>
    <property type="match status" value="1"/>
</dbReference>
<dbReference type="Gene3D" id="1.10.10.10">
    <property type="entry name" value="Winged helix-like DNA-binding domain superfamily/Winged helix DNA-binding domain"/>
    <property type="match status" value="1"/>
</dbReference>
<dbReference type="EMBL" id="PTIT01000008">
    <property type="protein sequence ID" value="PPK51924.1"/>
    <property type="molecule type" value="Genomic_DNA"/>
</dbReference>
<dbReference type="SUPFAM" id="SSF46785">
    <property type="entry name" value="Winged helix' DNA-binding domain"/>
    <property type="match status" value="1"/>
</dbReference>
<evidence type="ECO:0000313" key="9">
    <source>
        <dbReference type="Proteomes" id="UP000239648"/>
    </source>
</evidence>
<evidence type="ECO:0000313" key="8">
    <source>
        <dbReference type="Proteomes" id="UP000239446"/>
    </source>
</evidence>
<keyword evidence="2" id="KW-0238">DNA-binding</keyword>
<dbReference type="InterPro" id="IPR014710">
    <property type="entry name" value="RmlC-like_jellyroll"/>
</dbReference>
<dbReference type="InterPro" id="IPR050397">
    <property type="entry name" value="Env_Response_Regulators"/>
</dbReference>
<dbReference type="Proteomes" id="UP000239648">
    <property type="component" value="Unassembled WGS sequence"/>
</dbReference>
<accession>A0A2S6G717</accession>
<gene>
    <name evidence="7" type="ORF">B0H24_100820</name>
    <name evidence="6" type="ORF">BY455_10820</name>
</gene>
<protein>
    <submittedName>
        <fullName evidence="7">Crp/Fnr family transcriptional regulator</fullName>
    </submittedName>
</protein>
<dbReference type="RefSeq" id="WP_104415824.1">
    <property type="nucleotide sequence ID" value="NZ_PTIT01000008.1"/>
</dbReference>
<dbReference type="GO" id="GO:0003700">
    <property type="term" value="F:DNA-binding transcription factor activity"/>
    <property type="evidence" value="ECO:0007669"/>
    <property type="project" value="TreeGrafter"/>
</dbReference>
<evidence type="ECO:0000259" key="4">
    <source>
        <dbReference type="PROSITE" id="PS50042"/>
    </source>
</evidence>
<dbReference type="SUPFAM" id="SSF51206">
    <property type="entry name" value="cAMP-binding domain-like"/>
    <property type="match status" value="1"/>
</dbReference>
<name>A0A2S6G717_9GAMM</name>
<proteinExistence type="predicted"/>
<dbReference type="PROSITE" id="PS50042">
    <property type="entry name" value="CNMP_BINDING_3"/>
    <property type="match status" value="1"/>
</dbReference>
<evidence type="ECO:0000313" key="6">
    <source>
        <dbReference type="EMBL" id="PPK51924.1"/>
    </source>
</evidence>
<dbReference type="GO" id="GO:0005829">
    <property type="term" value="C:cytosol"/>
    <property type="evidence" value="ECO:0007669"/>
    <property type="project" value="TreeGrafter"/>
</dbReference>
<evidence type="ECO:0000256" key="3">
    <source>
        <dbReference type="ARBA" id="ARBA00023163"/>
    </source>
</evidence>
<evidence type="ECO:0000256" key="1">
    <source>
        <dbReference type="ARBA" id="ARBA00023015"/>
    </source>
</evidence>
<dbReference type="PANTHER" id="PTHR24567">
    <property type="entry name" value="CRP FAMILY TRANSCRIPTIONAL REGULATORY PROTEIN"/>
    <property type="match status" value="1"/>
</dbReference>
<dbReference type="Gene3D" id="2.60.120.10">
    <property type="entry name" value="Jelly Rolls"/>
    <property type="match status" value="1"/>
</dbReference>